<feature type="compositionally biased region" description="Polar residues" evidence="1">
    <location>
        <begin position="280"/>
        <end position="290"/>
    </location>
</feature>
<feature type="compositionally biased region" description="Basic and acidic residues" evidence="1">
    <location>
        <begin position="46"/>
        <end position="63"/>
    </location>
</feature>
<name>A0A507BUQ4_9FUNG</name>
<feature type="region of interest" description="Disordered" evidence="1">
    <location>
        <begin position="270"/>
        <end position="311"/>
    </location>
</feature>
<dbReference type="AlphaFoldDB" id="A0A507BUQ4"/>
<organism evidence="2 3">
    <name type="scientific">Synchytrium endobioticum</name>
    <dbReference type="NCBI Taxonomy" id="286115"/>
    <lineage>
        <taxon>Eukaryota</taxon>
        <taxon>Fungi</taxon>
        <taxon>Fungi incertae sedis</taxon>
        <taxon>Chytridiomycota</taxon>
        <taxon>Chytridiomycota incertae sedis</taxon>
        <taxon>Chytridiomycetes</taxon>
        <taxon>Synchytriales</taxon>
        <taxon>Synchytriaceae</taxon>
        <taxon>Synchytrium</taxon>
    </lineage>
</organism>
<dbReference type="EMBL" id="QEAM01001123">
    <property type="protein sequence ID" value="TPX30719.1"/>
    <property type="molecule type" value="Genomic_DNA"/>
</dbReference>
<sequence>MTSTSPILFDDMVEIQLQQGNISVVRQELESIRSAQLRTPLSDAAGQKKMEDQYSAKKSELQTEERNLRQFMKDARARYDTFRASQPNEEKSIVPLGVSAPTITNDVKVADPDKFSGNIDAYQLWSNKLEIDSTIRAAEASFSGGTTVSKPGLTARTLPFKNLSTLKVWDDASRPFLASVTPIIRPSPSLIAQSTATANKESTPTIHEQVQRPRSHDGAVPDIEHFAEEEIPRSPTTPLVSLSSQRQPETSGESKTGLVVAAVGLALTAGSTSDQEHETASTSGASNNGWSIVEDVAESPTDEVYDDAVAV</sequence>
<evidence type="ECO:0000313" key="2">
    <source>
        <dbReference type="EMBL" id="TPX30719.1"/>
    </source>
</evidence>
<gene>
    <name evidence="2" type="ORF">SeLEV6574_g08591</name>
</gene>
<evidence type="ECO:0000256" key="1">
    <source>
        <dbReference type="SAM" id="MobiDB-lite"/>
    </source>
</evidence>
<feature type="region of interest" description="Disordered" evidence="1">
    <location>
        <begin position="193"/>
        <end position="257"/>
    </location>
</feature>
<comment type="caution">
    <text evidence="2">The sequence shown here is derived from an EMBL/GenBank/DDBJ whole genome shotgun (WGS) entry which is preliminary data.</text>
</comment>
<proteinExistence type="predicted"/>
<feature type="compositionally biased region" description="Acidic residues" evidence="1">
    <location>
        <begin position="295"/>
        <end position="311"/>
    </location>
</feature>
<reference evidence="2 3" key="1">
    <citation type="journal article" date="2019" name="Sci. Rep.">
        <title>Comparative genomics of chytrid fungi reveal insights into the obligate biotrophic and pathogenic lifestyle of Synchytrium endobioticum.</title>
        <authorList>
            <person name="van de Vossenberg B.T.L.H."/>
            <person name="Warris S."/>
            <person name="Nguyen H.D.T."/>
            <person name="van Gent-Pelzer M.P.E."/>
            <person name="Joly D.L."/>
            <person name="van de Geest H.C."/>
            <person name="Bonants P.J.M."/>
            <person name="Smith D.S."/>
            <person name="Levesque C.A."/>
            <person name="van der Lee T.A.J."/>
        </authorList>
    </citation>
    <scope>NUCLEOTIDE SEQUENCE [LARGE SCALE GENOMIC DNA]</scope>
    <source>
        <strain evidence="2 3">LEV6574</strain>
    </source>
</reference>
<protein>
    <submittedName>
        <fullName evidence="2">Uncharacterized protein</fullName>
    </submittedName>
</protein>
<dbReference type="Proteomes" id="UP000320475">
    <property type="component" value="Unassembled WGS sequence"/>
</dbReference>
<dbReference type="VEuPathDB" id="FungiDB:SeMB42_g00992"/>
<accession>A0A507BUQ4</accession>
<feature type="compositionally biased region" description="Polar residues" evidence="1">
    <location>
        <begin position="234"/>
        <end position="254"/>
    </location>
</feature>
<feature type="region of interest" description="Disordered" evidence="1">
    <location>
        <begin position="40"/>
        <end position="63"/>
    </location>
</feature>
<evidence type="ECO:0000313" key="3">
    <source>
        <dbReference type="Proteomes" id="UP000320475"/>
    </source>
</evidence>
<feature type="compositionally biased region" description="Polar residues" evidence="1">
    <location>
        <begin position="193"/>
        <end position="208"/>
    </location>
</feature>
<feature type="compositionally biased region" description="Basic and acidic residues" evidence="1">
    <location>
        <begin position="209"/>
        <end position="232"/>
    </location>
</feature>